<gene>
    <name evidence="5" type="ORF">BCR35DRAFT_308693</name>
</gene>
<dbReference type="InterPro" id="IPR020846">
    <property type="entry name" value="MFS_dom"/>
</dbReference>
<feature type="transmembrane region" description="Helical" evidence="3">
    <location>
        <begin position="384"/>
        <end position="407"/>
    </location>
</feature>
<dbReference type="PROSITE" id="PS50850">
    <property type="entry name" value="MFS"/>
    <property type="match status" value="1"/>
</dbReference>
<dbReference type="SUPFAM" id="SSF103473">
    <property type="entry name" value="MFS general substrate transporter"/>
    <property type="match status" value="1"/>
</dbReference>
<feature type="transmembrane region" description="Helical" evidence="3">
    <location>
        <begin position="210"/>
        <end position="230"/>
    </location>
</feature>
<dbReference type="Pfam" id="PF07690">
    <property type="entry name" value="MFS_1"/>
    <property type="match status" value="1"/>
</dbReference>
<feature type="transmembrane region" description="Helical" evidence="3">
    <location>
        <begin position="419"/>
        <end position="441"/>
    </location>
</feature>
<name>A0A1Y2DZR6_9BASI</name>
<dbReference type="InterPro" id="IPR050327">
    <property type="entry name" value="Proton-linked_MCT"/>
</dbReference>
<reference evidence="5 6" key="1">
    <citation type="submission" date="2016-07" db="EMBL/GenBank/DDBJ databases">
        <title>Pervasive Adenine N6-methylation of Active Genes in Fungi.</title>
        <authorList>
            <consortium name="DOE Joint Genome Institute"/>
            <person name="Mondo S.J."/>
            <person name="Dannebaum R.O."/>
            <person name="Kuo R.C."/>
            <person name="Labutti K."/>
            <person name="Haridas S."/>
            <person name="Kuo A."/>
            <person name="Salamov A."/>
            <person name="Ahrendt S.R."/>
            <person name="Lipzen A."/>
            <person name="Sullivan W."/>
            <person name="Andreopoulos W.B."/>
            <person name="Clum A."/>
            <person name="Lindquist E."/>
            <person name="Daum C."/>
            <person name="Ramamoorthy G.K."/>
            <person name="Gryganskyi A."/>
            <person name="Culley D."/>
            <person name="Magnuson J.K."/>
            <person name="James T.Y."/>
            <person name="O'Malley M.A."/>
            <person name="Stajich J.E."/>
            <person name="Spatafora J.W."/>
            <person name="Visel A."/>
            <person name="Grigoriev I.V."/>
        </authorList>
    </citation>
    <scope>NUCLEOTIDE SEQUENCE [LARGE SCALE GENOMIC DNA]</scope>
    <source>
        <strain evidence="5 6">62-1032</strain>
    </source>
</reference>
<keyword evidence="3" id="KW-0812">Transmembrane</keyword>
<dbReference type="GO" id="GO:0016020">
    <property type="term" value="C:membrane"/>
    <property type="evidence" value="ECO:0007669"/>
    <property type="project" value="UniProtKB-SubCell"/>
</dbReference>
<dbReference type="GO" id="GO:0022857">
    <property type="term" value="F:transmembrane transporter activity"/>
    <property type="evidence" value="ECO:0007669"/>
    <property type="project" value="InterPro"/>
</dbReference>
<proteinExistence type="inferred from homology"/>
<feature type="transmembrane region" description="Helical" evidence="3">
    <location>
        <begin position="183"/>
        <end position="204"/>
    </location>
</feature>
<evidence type="ECO:0000256" key="3">
    <source>
        <dbReference type="SAM" id="Phobius"/>
    </source>
</evidence>
<comment type="caution">
    <text evidence="5">The sequence shown here is derived from an EMBL/GenBank/DDBJ whole genome shotgun (WGS) entry which is preliminary data.</text>
</comment>
<evidence type="ECO:0000313" key="5">
    <source>
        <dbReference type="EMBL" id="ORY64596.1"/>
    </source>
</evidence>
<keyword evidence="3" id="KW-1133">Transmembrane helix</keyword>
<evidence type="ECO:0000256" key="2">
    <source>
        <dbReference type="ARBA" id="ARBA00006727"/>
    </source>
</evidence>
<evidence type="ECO:0000256" key="1">
    <source>
        <dbReference type="ARBA" id="ARBA00004141"/>
    </source>
</evidence>
<sequence>MAQLQEFPLTPLDSRATSLNADSEGGVLNSSTGPSAGTRVVEALDSYPDGGFDAWLQVFCCSMIFMVCVGGVYSWGVMQDALAGVAATSTIAYIGSCQAAMTGFLAIPVNRALRTWGPRPVAIFGSLCCSLGPFIGSWCTHSLPALFLTEGLLFGVGQSSLFFAAGTLPSSYFLRKRNLATGAVYAGGGIGGAVFSLGSGALLSKLGVPLTLRILGCMFFAMTMPSALMLKGRAPKQPFRGGTVIDISMFKDKSFLLILVGTAIGMFPLFVAPFFLPLYSTSLGLSSFTGSLLLAGYNLASAVGRLGFGLGADRLLGPVGSLIVCLTFVGLTTLVIWPVATSLAPLAIFTIVNGICAGGFFSLLPGVVSSLFGSSKLSVTLGMLATTWAPGYFLGSPIAGFILGAAGGADSGIEAFRPAIFYAGAVSLFAAGIIIAARLIVTKDLRKKI</sequence>
<protein>
    <submittedName>
        <fullName evidence="5">Major facilitator superfamily domain-containing protein</fullName>
    </submittedName>
</protein>
<dbReference type="InParanoid" id="A0A1Y2DZR6"/>
<comment type="subcellular location">
    <subcellularLocation>
        <location evidence="1">Membrane</location>
        <topology evidence="1">Multi-pass membrane protein</topology>
    </subcellularLocation>
</comment>
<feature type="transmembrane region" description="Helical" evidence="3">
    <location>
        <begin position="288"/>
        <end position="308"/>
    </location>
</feature>
<dbReference type="OrthoDB" id="2213137at2759"/>
<evidence type="ECO:0000313" key="6">
    <source>
        <dbReference type="Proteomes" id="UP000193467"/>
    </source>
</evidence>
<dbReference type="Proteomes" id="UP000193467">
    <property type="component" value="Unassembled WGS sequence"/>
</dbReference>
<feature type="transmembrane region" description="Helical" evidence="3">
    <location>
        <begin position="152"/>
        <end position="174"/>
    </location>
</feature>
<comment type="similarity">
    <text evidence="2">Belongs to the major facilitator superfamily. Monocarboxylate porter (TC 2.A.1.13) family.</text>
</comment>
<keyword evidence="6" id="KW-1185">Reference proteome</keyword>
<dbReference type="Gene3D" id="1.20.1250.20">
    <property type="entry name" value="MFS general substrate transporter like domains"/>
    <property type="match status" value="2"/>
</dbReference>
<dbReference type="EMBL" id="MCGR01000066">
    <property type="protein sequence ID" value="ORY64596.1"/>
    <property type="molecule type" value="Genomic_DNA"/>
</dbReference>
<keyword evidence="3" id="KW-0472">Membrane</keyword>
<dbReference type="PANTHER" id="PTHR11360">
    <property type="entry name" value="MONOCARBOXYLATE TRANSPORTER"/>
    <property type="match status" value="1"/>
</dbReference>
<feature type="domain" description="Major facilitator superfamily (MFS) profile" evidence="4">
    <location>
        <begin position="254"/>
        <end position="449"/>
    </location>
</feature>
<feature type="transmembrane region" description="Helical" evidence="3">
    <location>
        <begin position="81"/>
        <end position="109"/>
    </location>
</feature>
<feature type="transmembrane region" description="Helical" evidence="3">
    <location>
        <begin position="315"/>
        <end position="340"/>
    </location>
</feature>
<evidence type="ECO:0000259" key="4">
    <source>
        <dbReference type="PROSITE" id="PS50850"/>
    </source>
</evidence>
<accession>A0A1Y2DZR6</accession>
<dbReference type="InterPro" id="IPR036259">
    <property type="entry name" value="MFS_trans_sf"/>
</dbReference>
<dbReference type="InterPro" id="IPR011701">
    <property type="entry name" value="MFS"/>
</dbReference>
<organism evidence="5 6">
    <name type="scientific">Leucosporidium creatinivorum</name>
    <dbReference type="NCBI Taxonomy" id="106004"/>
    <lineage>
        <taxon>Eukaryota</taxon>
        <taxon>Fungi</taxon>
        <taxon>Dikarya</taxon>
        <taxon>Basidiomycota</taxon>
        <taxon>Pucciniomycotina</taxon>
        <taxon>Microbotryomycetes</taxon>
        <taxon>Leucosporidiales</taxon>
        <taxon>Leucosporidium</taxon>
    </lineage>
</organism>
<dbReference type="AlphaFoldDB" id="A0A1Y2DZR6"/>
<dbReference type="PANTHER" id="PTHR11360:SF305">
    <property type="entry name" value="MAJOR FACILITATOR SUPERFAMILY (MFS) PROFILE DOMAIN-CONTAINING PROTEIN"/>
    <property type="match status" value="1"/>
</dbReference>
<feature type="transmembrane region" description="Helical" evidence="3">
    <location>
        <begin position="54"/>
        <end position="75"/>
    </location>
</feature>
<feature type="transmembrane region" description="Helical" evidence="3">
    <location>
        <begin position="346"/>
        <end position="372"/>
    </location>
</feature>
<feature type="transmembrane region" description="Helical" evidence="3">
    <location>
        <begin position="255"/>
        <end position="276"/>
    </location>
</feature>